<dbReference type="EMBL" id="DXCV01000045">
    <property type="protein sequence ID" value="HIY88309.1"/>
    <property type="molecule type" value="Genomic_DNA"/>
</dbReference>
<dbReference type="GO" id="GO:0003677">
    <property type="term" value="F:DNA binding"/>
    <property type="evidence" value="ECO:0007669"/>
    <property type="project" value="UniProtKB-KW"/>
</dbReference>
<keyword evidence="1 4" id="KW-0238">DNA-binding</keyword>
<dbReference type="SUPFAM" id="SSF47729">
    <property type="entry name" value="IHF-like DNA-binding proteins"/>
    <property type="match status" value="1"/>
</dbReference>
<proteinExistence type="predicted"/>
<dbReference type="Proteomes" id="UP000886851">
    <property type="component" value="Unassembled WGS sequence"/>
</dbReference>
<evidence type="ECO:0000313" key="5">
    <source>
        <dbReference type="Proteomes" id="UP000886851"/>
    </source>
</evidence>
<gene>
    <name evidence="4" type="ORF">H9824_06360</name>
</gene>
<dbReference type="InterPro" id="IPR041607">
    <property type="entry name" value="HU-HIG"/>
</dbReference>
<dbReference type="Pfam" id="PF18291">
    <property type="entry name" value="HU-HIG"/>
    <property type="match status" value="1"/>
</dbReference>
<evidence type="ECO:0000259" key="3">
    <source>
        <dbReference type="Pfam" id="PF18291"/>
    </source>
</evidence>
<evidence type="ECO:0000256" key="2">
    <source>
        <dbReference type="SAM" id="MobiDB-lite"/>
    </source>
</evidence>
<dbReference type="InterPro" id="IPR005902">
    <property type="entry name" value="HU_DNA-bd_put"/>
</dbReference>
<reference evidence="4" key="2">
    <citation type="submission" date="2021-04" db="EMBL/GenBank/DDBJ databases">
        <authorList>
            <person name="Gilroy R."/>
        </authorList>
    </citation>
    <scope>NUCLEOTIDE SEQUENCE</scope>
    <source>
        <strain evidence="4">Gambia2-208</strain>
    </source>
</reference>
<evidence type="ECO:0000313" key="4">
    <source>
        <dbReference type="EMBL" id="HIY88309.1"/>
    </source>
</evidence>
<protein>
    <submittedName>
        <fullName evidence="4">DNA-binding protein</fullName>
    </submittedName>
</protein>
<dbReference type="AlphaFoldDB" id="A0A9D1ZIR0"/>
<feature type="domain" description="HU" evidence="3">
    <location>
        <begin position="14"/>
        <end position="108"/>
    </location>
</feature>
<comment type="caution">
    <text evidence="4">The sequence shown here is derived from an EMBL/GenBank/DDBJ whole genome shotgun (WGS) entry which is preliminary data.</text>
</comment>
<name>A0A9D1ZIR0_9BACE</name>
<organism evidence="4 5">
    <name type="scientific">Candidatus Bacteroides pullicola</name>
    <dbReference type="NCBI Taxonomy" id="2838475"/>
    <lineage>
        <taxon>Bacteria</taxon>
        <taxon>Pseudomonadati</taxon>
        <taxon>Bacteroidota</taxon>
        <taxon>Bacteroidia</taxon>
        <taxon>Bacteroidales</taxon>
        <taxon>Bacteroidaceae</taxon>
        <taxon>Bacteroides</taxon>
    </lineage>
</organism>
<accession>A0A9D1ZIR0</accession>
<dbReference type="InterPro" id="IPR010992">
    <property type="entry name" value="IHF-like_DNA-bd_dom_sf"/>
</dbReference>
<sequence length="166" mass="17661">MSFYKKIFNEKFGVYYPSAVTVGQPVPVKKVAKRLSQMCTVTYADVMAVLGELPGVMAAYMGQGKSVRLDGLGTFRYTLKTKGVADEADFAFQKQVEAIRVQFVPAREGAQTKGSVATRSLVPTGIEWLPYDPAMEKADGGTTTEPGGEEGGGGTEPGSGDEDSFG</sequence>
<feature type="region of interest" description="Disordered" evidence="2">
    <location>
        <begin position="132"/>
        <end position="166"/>
    </location>
</feature>
<evidence type="ECO:0000256" key="1">
    <source>
        <dbReference type="ARBA" id="ARBA00023125"/>
    </source>
</evidence>
<dbReference type="NCBIfam" id="TIGR01201">
    <property type="entry name" value="HU_rel"/>
    <property type="match status" value="1"/>
</dbReference>
<reference evidence="4" key="1">
    <citation type="journal article" date="2021" name="PeerJ">
        <title>Extensive microbial diversity within the chicken gut microbiome revealed by metagenomics and culture.</title>
        <authorList>
            <person name="Gilroy R."/>
            <person name="Ravi A."/>
            <person name="Getino M."/>
            <person name="Pursley I."/>
            <person name="Horton D.L."/>
            <person name="Alikhan N.F."/>
            <person name="Baker D."/>
            <person name="Gharbi K."/>
            <person name="Hall N."/>
            <person name="Watson M."/>
            <person name="Adriaenssens E.M."/>
            <person name="Foster-Nyarko E."/>
            <person name="Jarju S."/>
            <person name="Secka A."/>
            <person name="Antonio M."/>
            <person name="Oren A."/>
            <person name="Chaudhuri R.R."/>
            <person name="La Ragione R."/>
            <person name="Hildebrand F."/>
            <person name="Pallen M.J."/>
        </authorList>
    </citation>
    <scope>NUCLEOTIDE SEQUENCE</scope>
    <source>
        <strain evidence="4">Gambia2-208</strain>
    </source>
</reference>